<proteinExistence type="predicted"/>
<evidence type="ECO:0000259" key="2">
    <source>
        <dbReference type="SMART" id="SM00672"/>
    </source>
</evidence>
<dbReference type="InterPro" id="IPR006598">
    <property type="entry name" value="CAP10"/>
</dbReference>
<keyword evidence="4" id="KW-1185">Reference proteome</keyword>
<gene>
    <name evidence="3" type="ORF">BD410DRAFT_899533</name>
</gene>
<reference evidence="3 4" key="1">
    <citation type="submission" date="2018-06" db="EMBL/GenBank/DDBJ databases">
        <title>A transcriptomic atlas of mushroom development highlights an independent origin of complex multicellularity.</title>
        <authorList>
            <consortium name="DOE Joint Genome Institute"/>
            <person name="Krizsan K."/>
            <person name="Almasi E."/>
            <person name="Merenyi Z."/>
            <person name="Sahu N."/>
            <person name="Viragh M."/>
            <person name="Koszo T."/>
            <person name="Mondo S."/>
            <person name="Kiss B."/>
            <person name="Balint B."/>
            <person name="Kues U."/>
            <person name="Barry K."/>
            <person name="Hegedus J.C."/>
            <person name="Henrissat B."/>
            <person name="Johnson J."/>
            <person name="Lipzen A."/>
            <person name="Ohm R."/>
            <person name="Nagy I."/>
            <person name="Pangilinan J."/>
            <person name="Yan J."/>
            <person name="Xiong Y."/>
            <person name="Grigoriev I.V."/>
            <person name="Hibbett D.S."/>
            <person name="Nagy L.G."/>
        </authorList>
    </citation>
    <scope>NUCLEOTIDE SEQUENCE [LARGE SCALE GENOMIC DNA]</scope>
    <source>
        <strain evidence="3 4">SZMC22713</strain>
    </source>
</reference>
<dbReference type="Proteomes" id="UP000294933">
    <property type="component" value="Unassembled WGS sequence"/>
</dbReference>
<dbReference type="VEuPathDB" id="FungiDB:BD410DRAFT_899533"/>
<feature type="domain" description="Glycosyl transferase CAP10" evidence="2">
    <location>
        <begin position="377"/>
        <end position="653"/>
    </location>
</feature>
<dbReference type="PANTHER" id="PTHR12203">
    <property type="entry name" value="KDEL LYS-ASP-GLU-LEU CONTAINING - RELATED"/>
    <property type="match status" value="1"/>
</dbReference>
<dbReference type="Pfam" id="PF05686">
    <property type="entry name" value="Glyco_transf_90"/>
    <property type="match status" value="1"/>
</dbReference>
<protein>
    <recommendedName>
        <fullName evidence="2">Glycosyl transferase CAP10 domain-containing protein</fullName>
    </recommendedName>
</protein>
<dbReference type="InterPro" id="IPR051091">
    <property type="entry name" value="O-Glucosyltr/Glycosyltrsf_90"/>
</dbReference>
<dbReference type="OrthoDB" id="541052at2759"/>
<evidence type="ECO:0000313" key="4">
    <source>
        <dbReference type="Proteomes" id="UP000294933"/>
    </source>
</evidence>
<dbReference type="SMART" id="SM00672">
    <property type="entry name" value="CAP10"/>
    <property type="match status" value="1"/>
</dbReference>
<evidence type="ECO:0000313" key="3">
    <source>
        <dbReference type="EMBL" id="TDL20408.1"/>
    </source>
</evidence>
<feature type="signal peptide" evidence="1">
    <location>
        <begin position="1"/>
        <end position="16"/>
    </location>
</feature>
<accession>A0A4Y7PZH6</accession>
<dbReference type="AlphaFoldDB" id="A0A4Y7PZH6"/>
<keyword evidence="1" id="KW-0732">Signal</keyword>
<dbReference type="PANTHER" id="PTHR12203:SF118">
    <property type="entry name" value="BETA-1,2-XYLOSYLTRANSFERASE 1"/>
    <property type="match status" value="1"/>
</dbReference>
<sequence length="663" mass="76433">MIGWLVSWFLLQTVERHFDPGTEWSDDSDNEAPTRTINSGNVQTRQLKLECWALVVFLVLCPIFMDRRTKFVLLAVSITALFYYGSGMLPNPFARTTIPRPPGYTTSTSNSQSEPKEPVHRAAHVFRSDGLLEVNPNGTHPIFALIEAAEAEWTSKQLRASRTFDEAVEEYSRRYKRLPPKGFDKWWDYVTENKVSLPDEYDSIFHRLEPFWGVHPSDLQQTVAHWEVDQAKKTVTIGKERNGSIHVLRNVPEWENRKDLQGRISNFVGILKKFEHTLPDFRAVFSPWDNPSILKDHELTNMAIGAAAGGTYIDVEKLPPRHNGWLAACKLSSPARQNPPIFRAAANTSNLAPQPKVKTFIHNHQLAMDPCLHPSHLVQVGQYLSRYEGPRTDRLIPQFSMCATPMHLDILPVPPTHMEVSHPRQWEEKIDQRLYWRGSNTGMRFTQNSGWQSSQRVRLVRTATELSGTIKVLRPPREHKSNESVGEGEEWNRSRVNPAIMDVKFVSPIVGDTDVETRKVLEEMFDWGKFARKEDSEVYKYVVDVDGNAWSSRFRRLLSSNVVVFKSTTYPEWFTDRIQPWVHYVPISIDYSDLYDAFVFFRGDPNGEGNHDELARKIAAAGESWTQSFWRKEDITAYMFRLFLEYGRLMSLDRDAMTYSGRH</sequence>
<feature type="chain" id="PRO_5021448577" description="Glycosyl transferase CAP10 domain-containing protein" evidence="1">
    <location>
        <begin position="17"/>
        <end position="663"/>
    </location>
</feature>
<organism evidence="3 4">
    <name type="scientific">Rickenella mellea</name>
    <dbReference type="NCBI Taxonomy" id="50990"/>
    <lineage>
        <taxon>Eukaryota</taxon>
        <taxon>Fungi</taxon>
        <taxon>Dikarya</taxon>
        <taxon>Basidiomycota</taxon>
        <taxon>Agaricomycotina</taxon>
        <taxon>Agaricomycetes</taxon>
        <taxon>Hymenochaetales</taxon>
        <taxon>Rickenellaceae</taxon>
        <taxon>Rickenella</taxon>
    </lineage>
</organism>
<evidence type="ECO:0000256" key="1">
    <source>
        <dbReference type="SAM" id="SignalP"/>
    </source>
</evidence>
<dbReference type="EMBL" id="ML170188">
    <property type="protein sequence ID" value="TDL20408.1"/>
    <property type="molecule type" value="Genomic_DNA"/>
</dbReference>
<name>A0A4Y7PZH6_9AGAM</name>